<name>A0ABS1EPG7_9CLOT</name>
<comment type="caution">
    <text evidence="2">The sequence shown here is derived from an EMBL/GenBank/DDBJ whole genome shotgun (WGS) entry which is preliminary data.</text>
</comment>
<reference evidence="3" key="1">
    <citation type="submission" date="2021-01" db="EMBL/GenBank/DDBJ databases">
        <title>Genome public.</title>
        <authorList>
            <person name="Liu C."/>
            <person name="Sun Q."/>
        </authorList>
    </citation>
    <scope>NUCLEOTIDE SEQUENCE [LARGE SCALE GENOMIC DNA]</scope>
    <source>
        <strain evidence="3">YIM B02505</strain>
    </source>
</reference>
<protein>
    <submittedName>
        <fullName evidence="2">Uncharacterized protein</fullName>
    </submittedName>
</protein>
<sequence>MSKNLEHNISERLKKNNMSPARVSSLYSEKAAAQKKSLKKVASVIF</sequence>
<gene>
    <name evidence="2" type="ORF">JHL18_11500</name>
</gene>
<dbReference type="EMBL" id="JAENHN010000037">
    <property type="protein sequence ID" value="MBK1811250.1"/>
    <property type="molecule type" value="Genomic_DNA"/>
</dbReference>
<feature type="region of interest" description="Disordered" evidence="1">
    <location>
        <begin position="1"/>
        <end position="21"/>
    </location>
</feature>
<dbReference type="RefSeq" id="WP_200269275.1">
    <property type="nucleotide sequence ID" value="NZ_JAENHN010000037.1"/>
</dbReference>
<organism evidence="2 3">
    <name type="scientific">Clostridium yunnanense</name>
    <dbReference type="NCBI Taxonomy" id="2800325"/>
    <lineage>
        <taxon>Bacteria</taxon>
        <taxon>Bacillati</taxon>
        <taxon>Bacillota</taxon>
        <taxon>Clostridia</taxon>
        <taxon>Eubacteriales</taxon>
        <taxon>Clostridiaceae</taxon>
        <taxon>Clostridium</taxon>
    </lineage>
</organism>
<dbReference type="Proteomes" id="UP000596739">
    <property type="component" value="Unassembled WGS sequence"/>
</dbReference>
<feature type="compositionally biased region" description="Basic and acidic residues" evidence="1">
    <location>
        <begin position="1"/>
        <end position="14"/>
    </location>
</feature>
<keyword evidence="3" id="KW-1185">Reference proteome</keyword>
<accession>A0ABS1EPG7</accession>
<evidence type="ECO:0000313" key="3">
    <source>
        <dbReference type="Proteomes" id="UP000596739"/>
    </source>
</evidence>
<evidence type="ECO:0000256" key="1">
    <source>
        <dbReference type="SAM" id="MobiDB-lite"/>
    </source>
</evidence>
<proteinExistence type="predicted"/>
<evidence type="ECO:0000313" key="2">
    <source>
        <dbReference type="EMBL" id="MBK1811250.1"/>
    </source>
</evidence>